<protein>
    <submittedName>
        <fullName evidence="1">1546_t:CDS:1</fullName>
    </submittedName>
</protein>
<gene>
    <name evidence="1" type="ORF">GMARGA_LOCUS3272</name>
</gene>
<sequence length="60" mass="7223">MLTLIGLIYDKKNLDSNSDKYEELEENYETFQEPWMQIATKNCQVINDNLEEHFIDINHM</sequence>
<reference evidence="1 2" key="1">
    <citation type="submission" date="2021-06" db="EMBL/GenBank/DDBJ databases">
        <authorList>
            <person name="Kallberg Y."/>
            <person name="Tangrot J."/>
            <person name="Rosling A."/>
        </authorList>
    </citation>
    <scope>NUCLEOTIDE SEQUENCE [LARGE SCALE GENOMIC DNA]</scope>
    <source>
        <strain evidence="1 2">120-4 pot B 10/14</strain>
    </source>
</reference>
<dbReference type="EMBL" id="CAJVQB010001158">
    <property type="protein sequence ID" value="CAG8523428.1"/>
    <property type="molecule type" value="Genomic_DNA"/>
</dbReference>
<dbReference type="Proteomes" id="UP000789901">
    <property type="component" value="Unassembled WGS sequence"/>
</dbReference>
<proteinExistence type="predicted"/>
<accession>A0ABM8W4K9</accession>
<comment type="caution">
    <text evidence="1">The sequence shown here is derived from an EMBL/GenBank/DDBJ whole genome shotgun (WGS) entry which is preliminary data.</text>
</comment>
<organism evidence="1 2">
    <name type="scientific">Gigaspora margarita</name>
    <dbReference type="NCBI Taxonomy" id="4874"/>
    <lineage>
        <taxon>Eukaryota</taxon>
        <taxon>Fungi</taxon>
        <taxon>Fungi incertae sedis</taxon>
        <taxon>Mucoromycota</taxon>
        <taxon>Glomeromycotina</taxon>
        <taxon>Glomeromycetes</taxon>
        <taxon>Diversisporales</taxon>
        <taxon>Gigasporaceae</taxon>
        <taxon>Gigaspora</taxon>
    </lineage>
</organism>
<name>A0ABM8W4K9_GIGMA</name>
<keyword evidence="2" id="KW-1185">Reference proteome</keyword>
<evidence type="ECO:0000313" key="1">
    <source>
        <dbReference type="EMBL" id="CAG8523428.1"/>
    </source>
</evidence>
<evidence type="ECO:0000313" key="2">
    <source>
        <dbReference type="Proteomes" id="UP000789901"/>
    </source>
</evidence>